<keyword evidence="2" id="KW-0472">Membrane</keyword>
<dbReference type="GO" id="GO:0008233">
    <property type="term" value="F:peptidase activity"/>
    <property type="evidence" value="ECO:0007669"/>
    <property type="project" value="UniProtKB-KW"/>
</dbReference>
<accession>A0ABU0R3I9</accession>
<organism evidence="3 4">
    <name type="scientific">Agromyces ramosus</name>
    <dbReference type="NCBI Taxonomy" id="33879"/>
    <lineage>
        <taxon>Bacteria</taxon>
        <taxon>Bacillati</taxon>
        <taxon>Actinomycetota</taxon>
        <taxon>Actinomycetes</taxon>
        <taxon>Micrococcales</taxon>
        <taxon>Microbacteriaceae</taxon>
        <taxon>Agromyces</taxon>
    </lineage>
</organism>
<gene>
    <name evidence="3" type="ORF">QFZ26_000183</name>
</gene>
<keyword evidence="4" id="KW-1185">Reference proteome</keyword>
<dbReference type="Proteomes" id="UP001239083">
    <property type="component" value="Unassembled WGS sequence"/>
</dbReference>
<evidence type="ECO:0000256" key="2">
    <source>
        <dbReference type="SAM" id="Phobius"/>
    </source>
</evidence>
<feature type="region of interest" description="Disordered" evidence="1">
    <location>
        <begin position="139"/>
        <end position="161"/>
    </location>
</feature>
<protein>
    <submittedName>
        <fullName evidence="3">Membrane protein implicated in regulation of membrane protease activity</fullName>
    </submittedName>
</protein>
<evidence type="ECO:0000256" key="1">
    <source>
        <dbReference type="SAM" id="MobiDB-lite"/>
    </source>
</evidence>
<feature type="transmembrane region" description="Helical" evidence="2">
    <location>
        <begin position="12"/>
        <end position="31"/>
    </location>
</feature>
<comment type="caution">
    <text evidence="3">The sequence shown here is derived from an EMBL/GenBank/DDBJ whole genome shotgun (WGS) entry which is preliminary data.</text>
</comment>
<evidence type="ECO:0000313" key="3">
    <source>
        <dbReference type="EMBL" id="MDQ0892628.1"/>
    </source>
</evidence>
<name>A0ABU0R3I9_9MICO</name>
<keyword evidence="3" id="KW-0378">Hydrolase</keyword>
<evidence type="ECO:0000313" key="4">
    <source>
        <dbReference type="Proteomes" id="UP001239083"/>
    </source>
</evidence>
<keyword evidence="3" id="KW-0645">Protease</keyword>
<reference evidence="3 4" key="1">
    <citation type="submission" date="2023-07" db="EMBL/GenBank/DDBJ databases">
        <title>Comparative genomics of wheat-associated soil bacteria to identify genetic determinants of phenazine resistance.</title>
        <authorList>
            <person name="Mouncey N."/>
        </authorList>
    </citation>
    <scope>NUCLEOTIDE SEQUENCE [LARGE SCALE GENOMIC DNA]</scope>
    <source>
        <strain evidence="3 4">V3I3</strain>
    </source>
</reference>
<keyword evidence="2" id="KW-0812">Transmembrane</keyword>
<dbReference type="EMBL" id="JAUSYY010000001">
    <property type="protein sequence ID" value="MDQ0892628.1"/>
    <property type="molecule type" value="Genomic_DNA"/>
</dbReference>
<proteinExistence type="predicted"/>
<dbReference type="GO" id="GO:0006508">
    <property type="term" value="P:proteolysis"/>
    <property type="evidence" value="ECO:0007669"/>
    <property type="project" value="UniProtKB-KW"/>
</dbReference>
<sequence>MGMLIRRLFRRWQYLAIVVLPVWLAVGWAIFGGGGWGTLGLVFAVPIAFVSLGVVALLVNVRPTVREERAVSWIDVGVIGAWHAAIIGIGFYGASATTFGVLAILLAIAAFWVAIWQLVGDGARRVQASMAEFERLAAQQQVPGSRADAGPARRSPDDGDDDVIIVHEVRD</sequence>
<feature type="transmembrane region" description="Helical" evidence="2">
    <location>
        <begin position="71"/>
        <end position="93"/>
    </location>
</feature>
<keyword evidence="2" id="KW-1133">Transmembrane helix</keyword>
<feature type="transmembrane region" description="Helical" evidence="2">
    <location>
        <begin position="99"/>
        <end position="119"/>
    </location>
</feature>
<feature type="transmembrane region" description="Helical" evidence="2">
    <location>
        <begin position="37"/>
        <end position="59"/>
    </location>
</feature>